<comment type="caution">
    <text evidence="1">The sequence shown here is derived from an EMBL/GenBank/DDBJ whole genome shotgun (WGS) entry which is preliminary data.</text>
</comment>
<name>A0ABR2A622_9ROSI</name>
<reference evidence="1 2" key="1">
    <citation type="journal article" date="2024" name="G3 (Bethesda)">
        <title>Genome assembly of Hibiscus sabdariffa L. provides insights into metabolisms of medicinal natural products.</title>
        <authorList>
            <person name="Kim T."/>
        </authorList>
    </citation>
    <scope>NUCLEOTIDE SEQUENCE [LARGE SCALE GENOMIC DNA]</scope>
    <source>
        <strain evidence="1">TK-2024</strain>
        <tissue evidence="1">Old leaves</tissue>
    </source>
</reference>
<protein>
    <recommendedName>
        <fullName evidence="3">Reverse transcriptase zinc-binding domain-containing protein</fullName>
    </recommendedName>
</protein>
<evidence type="ECO:0008006" key="3">
    <source>
        <dbReference type="Google" id="ProtNLM"/>
    </source>
</evidence>
<gene>
    <name evidence="1" type="ORF">V6N11_068437</name>
</gene>
<evidence type="ECO:0000313" key="2">
    <source>
        <dbReference type="Proteomes" id="UP001396334"/>
    </source>
</evidence>
<dbReference type="Proteomes" id="UP001396334">
    <property type="component" value="Unassembled WGS sequence"/>
</dbReference>
<proteinExistence type="predicted"/>
<dbReference type="EMBL" id="JBBPBN010000355">
    <property type="protein sequence ID" value="KAK8488309.1"/>
    <property type="molecule type" value="Genomic_DNA"/>
</dbReference>
<evidence type="ECO:0000313" key="1">
    <source>
        <dbReference type="EMBL" id="KAK8488309.1"/>
    </source>
</evidence>
<sequence length="131" mass="14787">MNHTDDPSCQLYGAQIESSLHVLRDCNFSAPLWLSLVQHQHLLGFHSLGLADWILLNIDTQQLLSGTDIPWSILFSSLIWQIWKRHNSHIFSSTTASNADLLHVSRTWAVQFHSPLSLLVPNSTPSQSSFL</sequence>
<accession>A0ABR2A622</accession>
<keyword evidence="2" id="KW-1185">Reference proteome</keyword>
<organism evidence="1 2">
    <name type="scientific">Hibiscus sabdariffa</name>
    <name type="common">roselle</name>
    <dbReference type="NCBI Taxonomy" id="183260"/>
    <lineage>
        <taxon>Eukaryota</taxon>
        <taxon>Viridiplantae</taxon>
        <taxon>Streptophyta</taxon>
        <taxon>Embryophyta</taxon>
        <taxon>Tracheophyta</taxon>
        <taxon>Spermatophyta</taxon>
        <taxon>Magnoliopsida</taxon>
        <taxon>eudicotyledons</taxon>
        <taxon>Gunneridae</taxon>
        <taxon>Pentapetalae</taxon>
        <taxon>rosids</taxon>
        <taxon>malvids</taxon>
        <taxon>Malvales</taxon>
        <taxon>Malvaceae</taxon>
        <taxon>Malvoideae</taxon>
        <taxon>Hibiscus</taxon>
    </lineage>
</organism>